<dbReference type="InterPro" id="IPR004681">
    <property type="entry name" value="TRAP_DctM"/>
</dbReference>
<dbReference type="GO" id="GO:0005886">
    <property type="term" value="C:plasma membrane"/>
    <property type="evidence" value="ECO:0007669"/>
    <property type="project" value="UniProtKB-SubCell"/>
</dbReference>
<feature type="transmembrane region" description="Helical" evidence="9">
    <location>
        <begin position="415"/>
        <end position="440"/>
    </location>
</feature>
<dbReference type="NCBIfam" id="TIGR00786">
    <property type="entry name" value="dctM"/>
    <property type="match status" value="1"/>
</dbReference>
<evidence type="ECO:0000256" key="3">
    <source>
        <dbReference type="ARBA" id="ARBA00022475"/>
    </source>
</evidence>
<feature type="transmembrane region" description="Helical" evidence="9">
    <location>
        <begin position="380"/>
        <end position="403"/>
    </location>
</feature>
<dbReference type="EMBL" id="NBYO01000001">
    <property type="protein sequence ID" value="OXT01611.1"/>
    <property type="molecule type" value="Genomic_DNA"/>
</dbReference>
<dbReference type="InterPro" id="IPR055348">
    <property type="entry name" value="DctQ"/>
</dbReference>
<dbReference type="AlphaFoldDB" id="A0A231V0P8"/>
<keyword evidence="6 9" id="KW-1133">Transmembrane helix</keyword>
<keyword evidence="7 9" id="KW-0472">Membrane</keyword>
<feature type="transmembrane region" description="Helical" evidence="9">
    <location>
        <begin position="292"/>
        <end position="314"/>
    </location>
</feature>
<evidence type="ECO:0000256" key="5">
    <source>
        <dbReference type="ARBA" id="ARBA00022692"/>
    </source>
</evidence>
<feature type="transmembrane region" description="Helical" evidence="9">
    <location>
        <begin position="565"/>
        <end position="592"/>
    </location>
</feature>
<feature type="transmembrane region" description="Helical" evidence="9">
    <location>
        <begin position="338"/>
        <end position="368"/>
    </location>
</feature>
<feature type="transmembrane region" description="Helical" evidence="9">
    <location>
        <begin position="613"/>
        <end position="641"/>
    </location>
</feature>
<evidence type="ECO:0000256" key="7">
    <source>
        <dbReference type="ARBA" id="ARBA00023136"/>
    </source>
</evidence>
<feature type="transmembrane region" description="Helical" evidence="9">
    <location>
        <begin position="77"/>
        <end position="93"/>
    </location>
</feature>
<evidence type="ECO:0000256" key="8">
    <source>
        <dbReference type="RuleBase" id="RU369079"/>
    </source>
</evidence>
<feature type="transmembrane region" description="Helical" evidence="9">
    <location>
        <begin position="114"/>
        <end position="132"/>
    </location>
</feature>
<protein>
    <submittedName>
        <fullName evidence="12">C4-dicarboxylate ABC transporter</fullName>
    </submittedName>
</protein>
<keyword evidence="5 9" id="KW-0812">Transmembrane</keyword>
<feature type="transmembrane region" description="Helical" evidence="9">
    <location>
        <begin position="520"/>
        <end position="541"/>
    </location>
</feature>
<sequence length="687" mass="74295">MTQKPEYHGDVAETYEALIEHPDADDLPLARALDNGIKAIGHVVMWANLILMMAIIVQVVLRYALNMNFPKLDELQWHFYGLVTMIGVSYALTTDSHVRVDLLYMQLSNRAQRIVEIIGILFLLAPFIYLMIDQGYDYFAESYRVNERSSSATGLPFLWAFKALIPVSFVLLGIAALARLMHDVHAIVTRRDTDEGKGLMLPLTALLIAFVIAAGLSTLVETTEEMLVISMFLTFIGILFTGFPVAWALAGTGMIFAGLGYHFDMGNMAWTGLEDTFTGLDYLTLGSVVNRVYATMSNAVLVALPMFIFMGLMLDESGVAERLMTAMTRLFGTVRGGLAITVTLIGIILAASTGIVGASVVLLGVLSLPAMMQHNYSKSLATGVVAASGTLGILIPPSIMLVIMADQMALSVGDLFMAAALPGMLLGVIYLLYIFIIALLKPSSAPAPADAKRIDWPIIRDVIIAVLPPLALILSVLGSIFAGICTPTEASGIGAAGATLLALGYRKLTWAKTWNVLKATFNTTAYIFAIFLGATIFSFVLRELGGDELIESLVTSTGLGPNGTVIFILGIVFLLGFVLDWIEITLIVLPLMRPIVNGLGLDIPGFGEIDEPALIWFVILVAVALQTSFLTPPVGFSLFYLKGVCPPSIRLTDIYKGIVPFVLLQLFGLALVFMWPALTTWLPSVAY</sequence>
<accession>A0A231V0P8</accession>
<proteinExistence type="predicted"/>
<evidence type="ECO:0000256" key="4">
    <source>
        <dbReference type="ARBA" id="ARBA00022519"/>
    </source>
</evidence>
<feature type="transmembrane region" description="Helical" evidence="9">
    <location>
        <begin position="226"/>
        <end position="259"/>
    </location>
</feature>
<dbReference type="Pfam" id="PF06808">
    <property type="entry name" value="DctM"/>
    <property type="match status" value="1"/>
</dbReference>
<gene>
    <name evidence="12" type="ORF">B7H23_01150</name>
</gene>
<dbReference type="Pfam" id="PF04290">
    <property type="entry name" value="DctQ"/>
    <property type="match status" value="1"/>
</dbReference>
<name>A0A231V0P8_9HYPH</name>
<dbReference type="Proteomes" id="UP000215405">
    <property type="component" value="Unassembled WGS sequence"/>
</dbReference>
<keyword evidence="13" id="KW-1185">Reference proteome</keyword>
<comment type="function">
    <text evidence="8">Part of the tripartite ATP-independent periplasmic (TRAP) transport system.</text>
</comment>
<feature type="transmembrane region" description="Helical" evidence="9">
    <location>
        <begin position="661"/>
        <end position="682"/>
    </location>
</feature>
<dbReference type="RefSeq" id="WP_094075579.1">
    <property type="nucleotide sequence ID" value="NZ_NBYO01000001.1"/>
</dbReference>
<keyword evidence="2 8" id="KW-0813">Transport</keyword>
<evidence type="ECO:0000313" key="13">
    <source>
        <dbReference type="Proteomes" id="UP000215405"/>
    </source>
</evidence>
<evidence type="ECO:0000256" key="1">
    <source>
        <dbReference type="ARBA" id="ARBA00004429"/>
    </source>
</evidence>
<dbReference type="InterPro" id="IPR010656">
    <property type="entry name" value="DctM"/>
</dbReference>
<evidence type="ECO:0000259" key="11">
    <source>
        <dbReference type="Pfam" id="PF06808"/>
    </source>
</evidence>
<dbReference type="PANTHER" id="PTHR33362:SF7">
    <property type="entry name" value="SLL1103 PROTEIN"/>
    <property type="match status" value="1"/>
</dbReference>
<feature type="transmembrane region" description="Helical" evidence="9">
    <location>
        <begin position="43"/>
        <end position="65"/>
    </location>
</feature>
<feature type="transmembrane region" description="Helical" evidence="9">
    <location>
        <begin position="157"/>
        <end position="178"/>
    </location>
</feature>
<comment type="subcellular location">
    <subcellularLocation>
        <location evidence="1 8">Cell inner membrane</location>
        <topology evidence="1 8">Multi-pass membrane protein</topology>
    </subcellularLocation>
</comment>
<feature type="domain" description="TRAP C4-dicarboxylate transport system permease DctM subunit" evidence="11">
    <location>
        <begin position="232"/>
        <end position="677"/>
    </location>
</feature>
<feature type="transmembrane region" description="Helical" evidence="9">
    <location>
        <begin position="461"/>
        <end position="484"/>
    </location>
</feature>
<reference evidence="13" key="1">
    <citation type="journal article" date="2017" name="Int. J. Syst. Evol. Microbiol.">
        <title>Notoacmeibacter marinus gen. nov., sp. nov., isolated from the gut of a limpet and proposal of Notoacmeibacteraceae fam. nov. in the order Rhizobiales of the class Alphaproteobacteria.</title>
        <authorList>
            <person name="Huang Z."/>
            <person name="Guo F."/>
            <person name="Lai Q."/>
        </authorList>
    </citation>
    <scope>NUCLEOTIDE SEQUENCE [LARGE SCALE GENOMIC DNA]</scope>
    <source>
        <strain evidence="13">XMTR2A4</strain>
    </source>
</reference>
<dbReference type="GO" id="GO:0022857">
    <property type="term" value="F:transmembrane transporter activity"/>
    <property type="evidence" value="ECO:0007669"/>
    <property type="project" value="UniProtKB-UniRule"/>
</dbReference>
<comment type="caution">
    <text evidence="12">The sequence shown here is derived from an EMBL/GenBank/DDBJ whole genome shotgun (WGS) entry which is preliminary data.</text>
</comment>
<keyword evidence="4 8" id="KW-0997">Cell inner membrane</keyword>
<evidence type="ECO:0000256" key="9">
    <source>
        <dbReference type="SAM" id="Phobius"/>
    </source>
</evidence>
<evidence type="ECO:0000313" key="12">
    <source>
        <dbReference type="EMBL" id="OXT01611.1"/>
    </source>
</evidence>
<keyword evidence="3" id="KW-1003">Cell membrane</keyword>
<evidence type="ECO:0000256" key="2">
    <source>
        <dbReference type="ARBA" id="ARBA00022448"/>
    </source>
</evidence>
<evidence type="ECO:0000256" key="6">
    <source>
        <dbReference type="ARBA" id="ARBA00022989"/>
    </source>
</evidence>
<dbReference type="PANTHER" id="PTHR33362">
    <property type="entry name" value="SIALIC ACID TRAP TRANSPORTER PERMEASE PROTEIN SIAT-RELATED"/>
    <property type="match status" value="1"/>
</dbReference>
<evidence type="ECO:0000259" key="10">
    <source>
        <dbReference type="Pfam" id="PF04290"/>
    </source>
</evidence>
<organism evidence="12 13">
    <name type="scientific">Notoacmeibacter marinus</name>
    <dbReference type="NCBI Taxonomy" id="1876515"/>
    <lineage>
        <taxon>Bacteria</taxon>
        <taxon>Pseudomonadati</taxon>
        <taxon>Pseudomonadota</taxon>
        <taxon>Alphaproteobacteria</taxon>
        <taxon>Hyphomicrobiales</taxon>
        <taxon>Notoacmeibacteraceae</taxon>
        <taxon>Notoacmeibacter</taxon>
    </lineage>
</organism>
<feature type="domain" description="Tripartite ATP-independent periplasmic transporters DctQ component" evidence="10">
    <location>
        <begin position="51"/>
        <end position="184"/>
    </location>
</feature>
<feature type="transmembrane region" description="Helical" evidence="9">
    <location>
        <begin position="199"/>
        <end position="220"/>
    </location>
</feature>